<evidence type="ECO:0000256" key="2">
    <source>
        <dbReference type="SAM" id="SignalP"/>
    </source>
</evidence>
<feature type="chain" id="PRO_5038579417" description="DUF4352 domain-containing protein" evidence="2">
    <location>
        <begin position="23"/>
        <end position="225"/>
    </location>
</feature>
<dbReference type="OrthoDB" id="3874174at2"/>
<dbReference type="STRING" id="399736.SAMN04489720_1384"/>
<evidence type="ECO:0008006" key="5">
    <source>
        <dbReference type="Google" id="ProtNLM"/>
    </source>
</evidence>
<name>A0A1G8CSQ9_9MICO</name>
<sequence>MPARRAPLLATIVAAAALGLTACIPTPPAVPTETPETTAPETSSAPAESEEAEEEQPASAPGEAAAPGSEFAFGEYATVELINLDDQAQLVEITVTGVRTGSVADFEAAGLDQEFLDQLEGYTPLYVDVEMRQVAPMTAALEYDSIYIDFGGLDQADRALQDISIFGSFEPCDTASIDPEFDSGTPHTTCFIVATAGGDELAGISYGPYDTVYDDYDGEPLVWRP</sequence>
<dbReference type="EMBL" id="LT629695">
    <property type="protein sequence ID" value="SDH47990.1"/>
    <property type="molecule type" value="Genomic_DNA"/>
</dbReference>
<keyword evidence="4" id="KW-1185">Reference proteome</keyword>
<dbReference type="RefSeq" id="WP_092503637.1">
    <property type="nucleotide sequence ID" value="NZ_LT629695.1"/>
</dbReference>
<evidence type="ECO:0000256" key="1">
    <source>
        <dbReference type="SAM" id="MobiDB-lite"/>
    </source>
</evidence>
<evidence type="ECO:0000313" key="4">
    <source>
        <dbReference type="Proteomes" id="UP000198822"/>
    </source>
</evidence>
<feature type="compositionally biased region" description="Low complexity" evidence="1">
    <location>
        <begin position="31"/>
        <end position="47"/>
    </location>
</feature>
<feature type="compositionally biased region" description="Low complexity" evidence="1">
    <location>
        <begin position="57"/>
        <end position="67"/>
    </location>
</feature>
<organism evidence="3 4">
    <name type="scientific">Agrococcus jejuensis</name>
    <dbReference type="NCBI Taxonomy" id="399736"/>
    <lineage>
        <taxon>Bacteria</taxon>
        <taxon>Bacillati</taxon>
        <taxon>Actinomycetota</taxon>
        <taxon>Actinomycetes</taxon>
        <taxon>Micrococcales</taxon>
        <taxon>Microbacteriaceae</taxon>
        <taxon>Agrococcus</taxon>
    </lineage>
</organism>
<dbReference type="PROSITE" id="PS51257">
    <property type="entry name" value="PROKAR_LIPOPROTEIN"/>
    <property type="match status" value="1"/>
</dbReference>
<accession>A0A1G8CSQ9</accession>
<proteinExistence type="predicted"/>
<protein>
    <recommendedName>
        <fullName evidence="5">DUF4352 domain-containing protein</fullName>
    </recommendedName>
</protein>
<gene>
    <name evidence="3" type="ORF">SAMN04489720_1384</name>
</gene>
<reference evidence="4" key="1">
    <citation type="submission" date="2016-10" db="EMBL/GenBank/DDBJ databases">
        <authorList>
            <person name="Varghese N."/>
            <person name="Submissions S."/>
        </authorList>
    </citation>
    <scope>NUCLEOTIDE SEQUENCE [LARGE SCALE GENOMIC DNA]</scope>
    <source>
        <strain evidence="4">DSM 22002</strain>
    </source>
</reference>
<feature type="signal peptide" evidence="2">
    <location>
        <begin position="1"/>
        <end position="22"/>
    </location>
</feature>
<evidence type="ECO:0000313" key="3">
    <source>
        <dbReference type="EMBL" id="SDH47990.1"/>
    </source>
</evidence>
<dbReference type="AlphaFoldDB" id="A0A1G8CSQ9"/>
<feature type="region of interest" description="Disordered" evidence="1">
    <location>
        <begin position="25"/>
        <end position="67"/>
    </location>
</feature>
<keyword evidence="2" id="KW-0732">Signal</keyword>
<dbReference type="Proteomes" id="UP000198822">
    <property type="component" value="Chromosome I"/>
</dbReference>